<dbReference type="OrthoDB" id="9783136at2"/>
<sequence>MSADQTKVQLQPLFATPLAIAEIAGHVALNRALSKIVMARMASHPSTQHSNIGGWQSTWDLLDWGGEPAAQLIGEARKLVDRLTVNREGRPAQVDWTVNAWANVNESGHGNEPHTHPGSMWSGAYYVDDGGIGSDPSLGGEFEVHDPRGVAPAMYAPLLTYNAPGGASAGAVEQVRPRAGLMFLFPAWLSHGVRPYRGRARRISIAFNFSL</sequence>
<evidence type="ECO:0000313" key="1">
    <source>
        <dbReference type="EMBL" id="SLN36195.1"/>
    </source>
</evidence>
<organism evidence="1 2">
    <name type="scientific">Oceanibacterium hippocampi</name>
    <dbReference type="NCBI Taxonomy" id="745714"/>
    <lineage>
        <taxon>Bacteria</taxon>
        <taxon>Pseudomonadati</taxon>
        <taxon>Pseudomonadota</taxon>
        <taxon>Alphaproteobacteria</taxon>
        <taxon>Sneathiellales</taxon>
        <taxon>Sneathiellaceae</taxon>
        <taxon>Oceanibacterium</taxon>
    </lineage>
</organism>
<dbReference type="AlphaFoldDB" id="A0A1Y5SAV3"/>
<reference evidence="1 2" key="1">
    <citation type="submission" date="2017-03" db="EMBL/GenBank/DDBJ databases">
        <authorList>
            <person name="Afonso C.L."/>
            <person name="Miller P.J."/>
            <person name="Scott M.A."/>
            <person name="Spackman E."/>
            <person name="Goraichik I."/>
            <person name="Dimitrov K.M."/>
            <person name="Suarez D.L."/>
            <person name="Swayne D.E."/>
        </authorList>
    </citation>
    <scope>NUCLEOTIDE SEQUENCE [LARGE SCALE GENOMIC DNA]</scope>
    <source>
        <strain evidence="1 2">CECT 7691</strain>
    </source>
</reference>
<keyword evidence="2" id="KW-1185">Reference proteome</keyword>
<dbReference type="Gene3D" id="2.60.120.620">
    <property type="entry name" value="q2cbj1_9rhob like domain"/>
    <property type="match status" value="1"/>
</dbReference>
<dbReference type="Pfam" id="PF13759">
    <property type="entry name" value="2OG-FeII_Oxy_5"/>
    <property type="match status" value="1"/>
</dbReference>
<evidence type="ECO:0008006" key="3">
    <source>
        <dbReference type="Google" id="ProtNLM"/>
    </source>
</evidence>
<dbReference type="InParanoid" id="A0A1Y5SAV3"/>
<evidence type="ECO:0000313" key="2">
    <source>
        <dbReference type="Proteomes" id="UP000193200"/>
    </source>
</evidence>
<dbReference type="NCBIfam" id="TIGR02466">
    <property type="entry name" value="TIGR02466 family protein"/>
    <property type="match status" value="1"/>
</dbReference>
<proteinExistence type="predicted"/>
<protein>
    <recommendedName>
        <fullName evidence="3">Fe2OG dioxygenase domain-containing protein</fullName>
    </recommendedName>
</protein>
<name>A0A1Y5SAV3_9PROT</name>
<dbReference type="Proteomes" id="UP000193200">
    <property type="component" value="Unassembled WGS sequence"/>
</dbReference>
<gene>
    <name evidence="1" type="ORF">OCH7691_01452</name>
</gene>
<accession>A0A1Y5SAV3</accession>
<dbReference type="EMBL" id="FWFR01000001">
    <property type="protein sequence ID" value="SLN36195.1"/>
    <property type="molecule type" value="Genomic_DNA"/>
</dbReference>
<dbReference type="InterPro" id="IPR012668">
    <property type="entry name" value="CHP02466"/>
</dbReference>
<dbReference type="RefSeq" id="WP_085882665.1">
    <property type="nucleotide sequence ID" value="NZ_FWFR01000001.1"/>
</dbReference>